<feature type="compositionally biased region" description="Basic and acidic residues" evidence="1">
    <location>
        <begin position="406"/>
        <end position="425"/>
    </location>
</feature>
<dbReference type="PROSITE" id="PS51019">
    <property type="entry name" value="REELIN"/>
    <property type="match status" value="1"/>
</dbReference>
<evidence type="ECO:0000256" key="2">
    <source>
        <dbReference type="SAM" id="SignalP"/>
    </source>
</evidence>
<feature type="chain" id="PRO_5035778918" evidence="2">
    <location>
        <begin position="30"/>
        <end position="533"/>
    </location>
</feature>
<dbReference type="Gene3D" id="2.60.40.4060">
    <property type="entry name" value="Reeler domain"/>
    <property type="match status" value="1"/>
</dbReference>
<dbReference type="Pfam" id="PF02014">
    <property type="entry name" value="Reeler"/>
    <property type="match status" value="1"/>
</dbReference>
<dbReference type="InterPro" id="IPR051237">
    <property type="entry name" value="Ferric-chelate_Red/DefProt"/>
</dbReference>
<dbReference type="Proteomes" id="UP000000715">
    <property type="component" value="Unplaced"/>
</dbReference>
<feature type="region of interest" description="Disordered" evidence="1">
    <location>
        <begin position="304"/>
        <end position="345"/>
    </location>
</feature>
<dbReference type="AlphaFoldDB" id="A0A8U0S1I3"/>
<dbReference type="GeneID" id="106006408"/>
<name>A0A8U0S1I3_MUSPF</name>
<dbReference type="CTD" id="345051"/>
<dbReference type="PANTHER" id="PTHR45828">
    <property type="entry name" value="CYTOCHROME B561/FERRIC REDUCTASE TRANSMEMBRANE"/>
    <property type="match status" value="1"/>
</dbReference>
<dbReference type="RefSeq" id="XP_044934278.1">
    <property type="nucleotide sequence ID" value="XM_045078343.1"/>
</dbReference>
<evidence type="ECO:0000256" key="1">
    <source>
        <dbReference type="SAM" id="MobiDB-lite"/>
    </source>
</evidence>
<protein>
    <submittedName>
        <fullName evidence="5">Reelin domain-containing protein 1</fullName>
    </submittedName>
</protein>
<sequence>MTQEKVKMRVLAVLGGWAWAALCLASCSAAFSHGAGSGACEDLQPKHIQAQPQDPQTHHVTIHTGRSSYSPGDTVPVTVRSSRDFMGFLLQARRVSDHQIAGTFVFMPPHSKAMACSQEADTVTHSDKSRKRNLSFEWKAPAQPVGDITFLLSVVQSYFVYWERIESSAVSQQTHLGAHTDHHEQLGSPMPSSGWSREATQSSTPALRPPSALPQQHANIFAVAPTGAAEDNSLDPFPASFWATEFPGGGETLFQSSSHTATAVSNGQQPRGDINRILEASLDIHGLERLIALRRFFSEGIASSSSTHLRTQDDPSFDSLETCIPSDRDEQDKMESSNRTMMRPPLSTAHFTYPQHLWLSEALTGNGAGAATPTPVFPPSATSRSLAAGAQSETWRPSPSFLTQPKRKEPRVGEEHGGDRMEYPRKTNPRPEVGQEGASALSEIQLRTPQLGILLCLSATLGMALAAGLRCLHDQYCHKRTDVSFSEPAGDGVARSDGGETVHVRKMRKNSFVLVEADYNWTTSSVGSEKTVL</sequence>
<dbReference type="CDD" id="cd08544">
    <property type="entry name" value="Reeler"/>
    <property type="match status" value="1"/>
</dbReference>
<accession>A0A8U0S1I3</accession>
<dbReference type="PANTHER" id="PTHR45828:SF51">
    <property type="entry name" value="REELIN DOMAIN-CONTAINING PROTEIN 1"/>
    <property type="match status" value="1"/>
</dbReference>
<feature type="compositionally biased region" description="Polar residues" evidence="1">
    <location>
        <begin position="190"/>
        <end position="205"/>
    </location>
</feature>
<feature type="signal peptide" evidence="2">
    <location>
        <begin position="1"/>
        <end position="29"/>
    </location>
</feature>
<dbReference type="InterPro" id="IPR042307">
    <property type="entry name" value="Reeler_sf"/>
</dbReference>
<dbReference type="GO" id="GO:0016020">
    <property type="term" value="C:membrane"/>
    <property type="evidence" value="ECO:0007669"/>
    <property type="project" value="TreeGrafter"/>
</dbReference>
<organism evidence="4 5">
    <name type="scientific">Mustela putorius furo</name>
    <name type="common">European domestic ferret</name>
    <name type="synonym">Mustela furo</name>
    <dbReference type="NCBI Taxonomy" id="9669"/>
    <lineage>
        <taxon>Eukaryota</taxon>
        <taxon>Metazoa</taxon>
        <taxon>Chordata</taxon>
        <taxon>Craniata</taxon>
        <taxon>Vertebrata</taxon>
        <taxon>Euteleostomi</taxon>
        <taxon>Mammalia</taxon>
        <taxon>Eutheria</taxon>
        <taxon>Laurasiatheria</taxon>
        <taxon>Carnivora</taxon>
        <taxon>Caniformia</taxon>
        <taxon>Musteloidea</taxon>
        <taxon>Mustelidae</taxon>
        <taxon>Mustelinae</taxon>
        <taxon>Mustela</taxon>
    </lineage>
</organism>
<dbReference type="OrthoDB" id="2419613at2759"/>
<feature type="domain" description="Reelin" evidence="3">
    <location>
        <begin position="25"/>
        <end position="189"/>
    </location>
</feature>
<keyword evidence="4" id="KW-1185">Reference proteome</keyword>
<proteinExistence type="predicted"/>
<keyword evidence="2" id="KW-0732">Signal</keyword>
<feature type="compositionally biased region" description="Basic and acidic residues" evidence="1">
    <location>
        <begin position="326"/>
        <end position="336"/>
    </location>
</feature>
<feature type="region of interest" description="Disordered" evidence="1">
    <location>
        <begin position="369"/>
        <end position="438"/>
    </location>
</feature>
<feature type="compositionally biased region" description="Polar residues" evidence="1">
    <location>
        <begin position="380"/>
        <end position="403"/>
    </location>
</feature>
<gene>
    <name evidence="5" type="primary">REELD1</name>
</gene>
<evidence type="ECO:0000313" key="4">
    <source>
        <dbReference type="Proteomes" id="UP000000715"/>
    </source>
</evidence>
<reference evidence="5" key="1">
    <citation type="submission" date="2025-08" db="UniProtKB">
        <authorList>
            <consortium name="RefSeq"/>
        </authorList>
    </citation>
    <scope>IDENTIFICATION</scope>
    <source>
        <tissue evidence="5">Brain</tissue>
    </source>
</reference>
<evidence type="ECO:0000259" key="3">
    <source>
        <dbReference type="PROSITE" id="PS51019"/>
    </source>
</evidence>
<feature type="region of interest" description="Disordered" evidence="1">
    <location>
        <begin position="173"/>
        <end position="212"/>
    </location>
</feature>
<dbReference type="InterPro" id="IPR002861">
    <property type="entry name" value="Reeler_dom"/>
</dbReference>
<evidence type="ECO:0000313" key="5">
    <source>
        <dbReference type="RefSeq" id="XP_044934278.1"/>
    </source>
</evidence>